<dbReference type="SUPFAM" id="SSF52047">
    <property type="entry name" value="RNI-like"/>
    <property type="match status" value="1"/>
</dbReference>
<dbReference type="HOGENOM" id="CLU_049469_0_0_1"/>
<dbReference type="Proteomes" id="UP000027920">
    <property type="component" value="Unassembled WGS sequence"/>
</dbReference>
<dbReference type="Gene3D" id="3.80.10.10">
    <property type="entry name" value="Ribonuclease Inhibitor"/>
    <property type="match status" value="1"/>
</dbReference>
<sequence>MIRKASKSGIRQLLVLLLCLPTAFCRSWEAGDACPSTIDVVIPGNTWKESKEPSFDTMTSVHTAMSNCPNITSLDLRVTLLGCSSWPDRWSFPFSLSGGEKYPSLQRLRLEGYEYGQSPFNEVSWSGNSRSYLPWYERAADYILTGNILREWRYRKLPREQREKSNIQLWLDAMDWSKVEELAILGYYGKGTELFLNSTPSVLTGLRRLELESEYQGAALRFLQNVQNDSLTHLVWKDYFNSTLPSIVQQFQGSSLQHLELHTLESDHVESPAFSASELEPLQHMPNLTHLSLNVARNGSWPLEMLSAISQIRSLRSADLWLDIASTCRKQKVENWYFDPEDVGCAGEDQYLLPFINESTTLEVFKHMRANKVGNELSNVTFWGGDWSRAWDGPIYSPPWIEHKQTKVVCVVVDDQGAGGEECVVLTGVDYWRPRPKGRNYYWDDEDV</sequence>
<dbReference type="VEuPathDB" id="FungiDB:A1O9_00986"/>
<feature type="signal peptide" evidence="1">
    <location>
        <begin position="1"/>
        <end position="25"/>
    </location>
</feature>
<dbReference type="AlphaFoldDB" id="A0A072PT07"/>
<proteinExistence type="predicted"/>
<evidence type="ECO:0000313" key="3">
    <source>
        <dbReference type="Proteomes" id="UP000027920"/>
    </source>
</evidence>
<keyword evidence="1" id="KW-0732">Signal</keyword>
<accession>A0A072PT07</accession>
<gene>
    <name evidence="2" type="ORF">A1O9_00986</name>
</gene>
<keyword evidence="3" id="KW-1185">Reference proteome</keyword>
<dbReference type="OrthoDB" id="3945550at2759"/>
<reference evidence="2 3" key="1">
    <citation type="submission" date="2013-03" db="EMBL/GenBank/DDBJ databases">
        <title>The Genome Sequence of Exophiala aquamarina CBS 119918.</title>
        <authorList>
            <consortium name="The Broad Institute Genomics Platform"/>
            <person name="Cuomo C."/>
            <person name="de Hoog S."/>
            <person name="Gorbushina A."/>
            <person name="Walker B."/>
            <person name="Young S.K."/>
            <person name="Zeng Q."/>
            <person name="Gargeya S."/>
            <person name="Fitzgerald M."/>
            <person name="Haas B."/>
            <person name="Abouelleil A."/>
            <person name="Allen A.W."/>
            <person name="Alvarado L."/>
            <person name="Arachchi H.M."/>
            <person name="Berlin A.M."/>
            <person name="Chapman S.B."/>
            <person name="Gainer-Dewar J."/>
            <person name="Goldberg J."/>
            <person name="Griggs A."/>
            <person name="Gujja S."/>
            <person name="Hansen M."/>
            <person name="Howarth C."/>
            <person name="Imamovic A."/>
            <person name="Ireland A."/>
            <person name="Larimer J."/>
            <person name="McCowan C."/>
            <person name="Murphy C."/>
            <person name="Pearson M."/>
            <person name="Poon T.W."/>
            <person name="Priest M."/>
            <person name="Roberts A."/>
            <person name="Saif S."/>
            <person name="Shea T."/>
            <person name="Sisk P."/>
            <person name="Sykes S."/>
            <person name="Wortman J."/>
            <person name="Nusbaum C."/>
            <person name="Birren B."/>
        </authorList>
    </citation>
    <scope>NUCLEOTIDE SEQUENCE [LARGE SCALE GENOMIC DNA]</scope>
    <source>
        <strain evidence="2 3">CBS 119918</strain>
    </source>
</reference>
<organism evidence="2 3">
    <name type="scientific">Exophiala aquamarina CBS 119918</name>
    <dbReference type="NCBI Taxonomy" id="1182545"/>
    <lineage>
        <taxon>Eukaryota</taxon>
        <taxon>Fungi</taxon>
        <taxon>Dikarya</taxon>
        <taxon>Ascomycota</taxon>
        <taxon>Pezizomycotina</taxon>
        <taxon>Eurotiomycetes</taxon>
        <taxon>Chaetothyriomycetidae</taxon>
        <taxon>Chaetothyriales</taxon>
        <taxon>Herpotrichiellaceae</taxon>
        <taxon>Exophiala</taxon>
    </lineage>
</organism>
<evidence type="ECO:0000313" key="2">
    <source>
        <dbReference type="EMBL" id="KEF63011.1"/>
    </source>
</evidence>
<evidence type="ECO:0008006" key="4">
    <source>
        <dbReference type="Google" id="ProtNLM"/>
    </source>
</evidence>
<dbReference type="GeneID" id="25275935"/>
<comment type="caution">
    <text evidence="2">The sequence shown here is derived from an EMBL/GenBank/DDBJ whole genome shotgun (WGS) entry which is preliminary data.</text>
</comment>
<dbReference type="RefSeq" id="XP_013265601.1">
    <property type="nucleotide sequence ID" value="XM_013410147.1"/>
</dbReference>
<name>A0A072PT07_9EURO</name>
<protein>
    <recommendedName>
        <fullName evidence="4">F-box domain-containing protein</fullName>
    </recommendedName>
</protein>
<dbReference type="STRING" id="1182545.A0A072PT07"/>
<evidence type="ECO:0000256" key="1">
    <source>
        <dbReference type="SAM" id="SignalP"/>
    </source>
</evidence>
<dbReference type="InterPro" id="IPR032675">
    <property type="entry name" value="LRR_dom_sf"/>
</dbReference>
<dbReference type="EMBL" id="AMGV01000001">
    <property type="protein sequence ID" value="KEF63011.1"/>
    <property type="molecule type" value="Genomic_DNA"/>
</dbReference>
<feature type="chain" id="PRO_5001681810" description="F-box domain-containing protein" evidence="1">
    <location>
        <begin position="26"/>
        <end position="448"/>
    </location>
</feature>